<keyword evidence="5" id="KW-0186">Copper</keyword>
<evidence type="ECO:0000256" key="4">
    <source>
        <dbReference type="ARBA" id="ARBA00023136"/>
    </source>
</evidence>
<comment type="caution">
    <text evidence="7">The sequence shown here is derived from an EMBL/GenBank/DDBJ whole genome shotgun (WGS) entry which is preliminary data.</text>
</comment>
<keyword evidence="5" id="KW-0187">Copper transport</keyword>
<dbReference type="OrthoDB" id="161814at2759"/>
<dbReference type="AlphaFoldDB" id="A0A2C6KMU0"/>
<comment type="subcellular location">
    <subcellularLocation>
        <location evidence="1 5">Membrane</location>
        <topology evidence="1 5">Multi-pass membrane protein</topology>
    </subcellularLocation>
</comment>
<dbReference type="GO" id="GO:0005886">
    <property type="term" value="C:plasma membrane"/>
    <property type="evidence" value="ECO:0007669"/>
    <property type="project" value="TreeGrafter"/>
</dbReference>
<protein>
    <recommendedName>
        <fullName evidence="5">Copper transport protein</fullName>
    </recommendedName>
</protein>
<dbReference type="GeneID" id="94431813"/>
<evidence type="ECO:0000313" key="7">
    <source>
        <dbReference type="EMBL" id="PHJ17706.1"/>
    </source>
</evidence>
<reference evidence="7 8" key="1">
    <citation type="journal article" date="2017" name="Int. J. Parasitol.">
        <title>The genome of the protozoan parasite Cystoisospora suis and a reverse vaccinology approach to identify vaccine candidates.</title>
        <authorList>
            <person name="Palmieri N."/>
            <person name="Shrestha A."/>
            <person name="Ruttkowski B."/>
            <person name="Beck T."/>
            <person name="Vogl C."/>
            <person name="Tomley F."/>
            <person name="Blake D.P."/>
            <person name="Joachim A."/>
        </authorList>
    </citation>
    <scope>NUCLEOTIDE SEQUENCE [LARGE SCALE GENOMIC DNA]</scope>
    <source>
        <strain evidence="7 8">Wien I</strain>
    </source>
</reference>
<dbReference type="PANTHER" id="PTHR12483:SF27">
    <property type="entry name" value="COPPER TRANSPORT PROTEIN CTR1"/>
    <property type="match status" value="1"/>
</dbReference>
<sequence length="353" mass="40096">MNSSISSSSSSFSFSVSFFSPSPSMIITRKRFFLSTFFPPSLRVSLPFLVSSLLLSHLLLFLLHSSFSLLHNPQSSSFFSSFSLPILQPSRAHEESSSLPLPMSFDLSTSNLTLLFSSWSASGSTTPDISAENGEEERRRRSSLTFLGFCFFSLFAGFLSILLKVLRKNMEVYLHCQEDRKKSFLLFRSFPLYHNLARGGLAFLNFGWDYLLMLLVMSFNAWIFLSVVAGISIGFLFFGHYLLSSSSSYRSSSLSKKENAKVQDSSSCCDRPGCVCTQGEHCSEERRRREETKKAWDDRDYLRSHRDVYTPESFFDREEEEDFLPPPTTVRVSLPSSSSHNNHNKPSQKRKAT</sequence>
<dbReference type="Proteomes" id="UP000221165">
    <property type="component" value="Unassembled WGS sequence"/>
</dbReference>
<dbReference type="Pfam" id="PF04145">
    <property type="entry name" value="Ctr"/>
    <property type="match status" value="1"/>
</dbReference>
<dbReference type="InterPro" id="IPR007274">
    <property type="entry name" value="Cop_transporter"/>
</dbReference>
<evidence type="ECO:0000256" key="6">
    <source>
        <dbReference type="SAM" id="MobiDB-lite"/>
    </source>
</evidence>
<evidence type="ECO:0000256" key="5">
    <source>
        <dbReference type="RuleBase" id="RU367022"/>
    </source>
</evidence>
<dbReference type="VEuPathDB" id="ToxoDB:CSUI_008470"/>
<keyword evidence="5" id="KW-0813">Transport</keyword>
<proteinExistence type="inferred from homology"/>
<dbReference type="GO" id="GO:0005375">
    <property type="term" value="F:copper ion transmembrane transporter activity"/>
    <property type="evidence" value="ECO:0007669"/>
    <property type="project" value="UniProtKB-UniRule"/>
</dbReference>
<keyword evidence="2 5" id="KW-0812">Transmembrane</keyword>
<evidence type="ECO:0000313" key="8">
    <source>
        <dbReference type="Proteomes" id="UP000221165"/>
    </source>
</evidence>
<evidence type="ECO:0000256" key="1">
    <source>
        <dbReference type="ARBA" id="ARBA00004141"/>
    </source>
</evidence>
<evidence type="ECO:0000256" key="3">
    <source>
        <dbReference type="ARBA" id="ARBA00022989"/>
    </source>
</evidence>
<feature type="compositionally biased region" description="Low complexity" evidence="6">
    <location>
        <begin position="329"/>
        <end position="341"/>
    </location>
</feature>
<feature type="transmembrane region" description="Helical" evidence="5">
    <location>
        <begin position="210"/>
        <end position="243"/>
    </location>
</feature>
<organism evidence="7 8">
    <name type="scientific">Cystoisospora suis</name>
    <dbReference type="NCBI Taxonomy" id="483139"/>
    <lineage>
        <taxon>Eukaryota</taxon>
        <taxon>Sar</taxon>
        <taxon>Alveolata</taxon>
        <taxon>Apicomplexa</taxon>
        <taxon>Conoidasida</taxon>
        <taxon>Coccidia</taxon>
        <taxon>Eucoccidiorida</taxon>
        <taxon>Eimeriorina</taxon>
        <taxon>Sarcocystidae</taxon>
        <taxon>Cystoisospora</taxon>
    </lineage>
</organism>
<gene>
    <name evidence="7" type="ORF">CSUI_008470</name>
</gene>
<dbReference type="RefSeq" id="XP_067919421.1">
    <property type="nucleotide sequence ID" value="XM_068068602.1"/>
</dbReference>
<feature type="compositionally biased region" description="Basic residues" evidence="6">
    <location>
        <begin position="342"/>
        <end position="353"/>
    </location>
</feature>
<keyword evidence="3 5" id="KW-1133">Transmembrane helix</keyword>
<comment type="similarity">
    <text evidence="5">Belongs to the copper transporter (Ctr) (TC 1.A.56) family. SLC31A subfamily.</text>
</comment>
<feature type="region of interest" description="Disordered" evidence="6">
    <location>
        <begin position="313"/>
        <end position="353"/>
    </location>
</feature>
<keyword evidence="8" id="KW-1185">Reference proteome</keyword>
<keyword evidence="5" id="KW-0406">Ion transport</keyword>
<keyword evidence="4 5" id="KW-0472">Membrane</keyword>
<accession>A0A2C6KMU0</accession>
<dbReference type="PANTHER" id="PTHR12483">
    <property type="entry name" value="SOLUTE CARRIER FAMILY 31 COPPER TRANSPORTERS"/>
    <property type="match status" value="1"/>
</dbReference>
<feature type="transmembrane region" description="Helical" evidence="5">
    <location>
        <begin position="144"/>
        <end position="163"/>
    </location>
</feature>
<dbReference type="EMBL" id="MIGC01004742">
    <property type="protein sequence ID" value="PHJ17706.1"/>
    <property type="molecule type" value="Genomic_DNA"/>
</dbReference>
<evidence type="ECO:0000256" key="2">
    <source>
        <dbReference type="ARBA" id="ARBA00022692"/>
    </source>
</evidence>
<name>A0A2C6KMU0_9APIC</name>